<dbReference type="InterPro" id="IPR029058">
    <property type="entry name" value="AB_hydrolase_fold"/>
</dbReference>
<comment type="caution">
    <text evidence="3">The sequence shown here is derived from an EMBL/GenBank/DDBJ whole genome shotgun (WGS) entry which is preliminary data.</text>
</comment>
<sequence>MADNEESAKFEMTTVKVPSVTPNWNLDVWKYVPAGASSSKPVPVIVIAHGLGATKGMGLGVYAERFASLGYGCAVFDYRCWGLSDGEPRNIHSNEMKHDDYRTVVKWARQQVEFDPHRVVLWGSSFAGGHVLSISGEPRVSPFATIAQCPYLGATDAAKPALNLAFAKQVGLAVLDAVRQFFGYSPIYIPCASPPGGLGLMQGDGYVEEIKELEWVSGSFTNFISASTLFQIPFYSPRDTAKKTRIACPLLIVAPTADVLCHIDYARDVINASDQGELVEVKDAEHFEIYPRKKRFEESINAEIAFLKKHVPV</sequence>
<dbReference type="PANTHER" id="PTHR47751:SF2">
    <property type="entry name" value="DLTD N-TERMINAL DOMAIN PROTEIN (AFU_ORTHOLOGUE AFUA_8G00380)-RELATED"/>
    <property type="match status" value="1"/>
</dbReference>
<dbReference type="EMBL" id="SFCI01000533">
    <property type="protein sequence ID" value="TFY79249.1"/>
    <property type="molecule type" value="Genomic_DNA"/>
</dbReference>
<evidence type="ECO:0000256" key="1">
    <source>
        <dbReference type="ARBA" id="ARBA00029464"/>
    </source>
</evidence>
<dbReference type="OrthoDB" id="2498029at2759"/>
<gene>
    <name evidence="3" type="ORF">EWM64_g4762</name>
</gene>
<proteinExistence type="inferred from homology"/>
<evidence type="ECO:0000259" key="2">
    <source>
        <dbReference type="Pfam" id="PF12146"/>
    </source>
</evidence>
<dbReference type="Proteomes" id="UP000298061">
    <property type="component" value="Unassembled WGS sequence"/>
</dbReference>
<organism evidence="3 4">
    <name type="scientific">Hericium alpestre</name>
    <dbReference type="NCBI Taxonomy" id="135208"/>
    <lineage>
        <taxon>Eukaryota</taxon>
        <taxon>Fungi</taxon>
        <taxon>Dikarya</taxon>
        <taxon>Basidiomycota</taxon>
        <taxon>Agaricomycotina</taxon>
        <taxon>Agaricomycetes</taxon>
        <taxon>Russulales</taxon>
        <taxon>Hericiaceae</taxon>
        <taxon>Hericium</taxon>
    </lineage>
</organism>
<accession>A0A4Z0A0D9</accession>
<comment type="similarity">
    <text evidence="1">Belongs to the polyketide transferase af380 family.</text>
</comment>
<name>A0A4Z0A0D9_9AGAM</name>
<dbReference type="Pfam" id="PF12146">
    <property type="entry name" value="Hydrolase_4"/>
    <property type="match status" value="1"/>
</dbReference>
<keyword evidence="4" id="KW-1185">Reference proteome</keyword>
<dbReference type="AlphaFoldDB" id="A0A4Z0A0D9"/>
<dbReference type="SUPFAM" id="SSF53474">
    <property type="entry name" value="alpha/beta-Hydrolases"/>
    <property type="match status" value="1"/>
</dbReference>
<evidence type="ECO:0000313" key="4">
    <source>
        <dbReference type="Proteomes" id="UP000298061"/>
    </source>
</evidence>
<evidence type="ECO:0000313" key="3">
    <source>
        <dbReference type="EMBL" id="TFY79249.1"/>
    </source>
</evidence>
<dbReference type="Gene3D" id="3.40.50.1820">
    <property type="entry name" value="alpha/beta hydrolase"/>
    <property type="match status" value="1"/>
</dbReference>
<reference evidence="3 4" key="1">
    <citation type="submission" date="2019-02" db="EMBL/GenBank/DDBJ databases">
        <title>Genome sequencing of the rare red list fungi Hericium alpestre (H. flagellum).</title>
        <authorList>
            <person name="Buettner E."/>
            <person name="Kellner H."/>
        </authorList>
    </citation>
    <scope>NUCLEOTIDE SEQUENCE [LARGE SCALE GENOMIC DNA]</scope>
    <source>
        <strain evidence="3 4">DSM 108284</strain>
    </source>
</reference>
<dbReference type="STRING" id="135208.A0A4Z0A0D9"/>
<feature type="domain" description="Serine aminopeptidase S33" evidence="2">
    <location>
        <begin position="40"/>
        <end position="274"/>
    </location>
</feature>
<dbReference type="PANTHER" id="PTHR47751">
    <property type="entry name" value="SUPERFAMILY HYDROLASE, PUTATIVE (AFU_ORTHOLOGUE AFUA_2G16580)-RELATED"/>
    <property type="match status" value="1"/>
</dbReference>
<protein>
    <recommendedName>
        <fullName evidence="2">Serine aminopeptidase S33 domain-containing protein</fullName>
    </recommendedName>
</protein>
<dbReference type="InterPro" id="IPR051411">
    <property type="entry name" value="Polyketide_trans_af380"/>
</dbReference>
<dbReference type="InterPro" id="IPR022742">
    <property type="entry name" value="Hydrolase_4"/>
</dbReference>